<keyword evidence="5 6" id="KW-0472">Membrane</keyword>
<evidence type="ECO:0000313" key="8">
    <source>
        <dbReference type="EMBL" id="PCE44052.1"/>
    </source>
</evidence>
<comment type="caution">
    <text evidence="8">The sequence shown here is derived from an EMBL/GenBank/DDBJ whole genome shotgun (WGS) entry which is preliminary data.</text>
</comment>
<dbReference type="OrthoDB" id="9812899at2"/>
<organism evidence="8 9">
    <name type="scientific">Rhizorhabdus dicambivorans</name>
    <dbReference type="NCBI Taxonomy" id="1850238"/>
    <lineage>
        <taxon>Bacteria</taxon>
        <taxon>Pseudomonadati</taxon>
        <taxon>Pseudomonadota</taxon>
        <taxon>Alphaproteobacteria</taxon>
        <taxon>Sphingomonadales</taxon>
        <taxon>Sphingomonadaceae</taxon>
        <taxon>Rhizorhabdus</taxon>
    </lineage>
</organism>
<evidence type="ECO:0000313" key="9">
    <source>
        <dbReference type="Proteomes" id="UP000218934"/>
    </source>
</evidence>
<protein>
    <submittedName>
        <fullName evidence="8">EamA/RhaT family transporter</fullName>
    </submittedName>
</protein>
<keyword evidence="3 6" id="KW-0812">Transmembrane</keyword>
<dbReference type="RefSeq" id="WP_066961738.1">
    <property type="nucleotide sequence ID" value="NZ_CP023449.1"/>
</dbReference>
<feature type="transmembrane region" description="Helical" evidence="6">
    <location>
        <begin position="81"/>
        <end position="101"/>
    </location>
</feature>
<comment type="similarity">
    <text evidence="2">Belongs to the drug/metabolite transporter (DMT) superfamily. 10 TMS drug/metabolite exporter (DME) (TC 2.A.7.3) family.</text>
</comment>
<evidence type="ECO:0000259" key="7">
    <source>
        <dbReference type="Pfam" id="PF00892"/>
    </source>
</evidence>
<evidence type="ECO:0000256" key="6">
    <source>
        <dbReference type="SAM" id="Phobius"/>
    </source>
</evidence>
<dbReference type="PANTHER" id="PTHR22911">
    <property type="entry name" value="ACYL-MALONYL CONDENSING ENZYME-RELATED"/>
    <property type="match status" value="1"/>
</dbReference>
<feature type="transmembrane region" description="Helical" evidence="6">
    <location>
        <begin position="271"/>
        <end position="289"/>
    </location>
</feature>
<evidence type="ECO:0000256" key="3">
    <source>
        <dbReference type="ARBA" id="ARBA00022692"/>
    </source>
</evidence>
<feature type="transmembrane region" description="Helical" evidence="6">
    <location>
        <begin position="158"/>
        <end position="177"/>
    </location>
</feature>
<dbReference type="InterPro" id="IPR000620">
    <property type="entry name" value="EamA_dom"/>
</dbReference>
<dbReference type="GO" id="GO:0016020">
    <property type="term" value="C:membrane"/>
    <property type="evidence" value="ECO:0007669"/>
    <property type="project" value="UniProtKB-SubCell"/>
</dbReference>
<comment type="subcellular location">
    <subcellularLocation>
        <location evidence="1">Membrane</location>
        <topology evidence="1">Multi-pass membrane protein</topology>
    </subcellularLocation>
</comment>
<name>A0A2A4G014_9SPHN</name>
<feature type="transmembrane region" description="Helical" evidence="6">
    <location>
        <begin position="214"/>
        <end position="233"/>
    </location>
</feature>
<evidence type="ECO:0000256" key="4">
    <source>
        <dbReference type="ARBA" id="ARBA00022989"/>
    </source>
</evidence>
<feature type="transmembrane region" description="Helical" evidence="6">
    <location>
        <begin position="107"/>
        <end position="126"/>
    </location>
</feature>
<feature type="transmembrane region" description="Helical" evidence="6">
    <location>
        <begin position="189"/>
        <end position="208"/>
    </location>
</feature>
<feature type="domain" description="EamA" evidence="7">
    <location>
        <begin position="15"/>
        <end position="148"/>
    </location>
</feature>
<reference evidence="8 9" key="1">
    <citation type="submission" date="2017-09" db="EMBL/GenBank/DDBJ databases">
        <title>The Catabolism of 3,6-Dichlorosalicylic acid is Initiated by the Cytochrome P450 Monooxygenase DsmABC in Rhizorhabdus dicambivorans Ndbn-20.</title>
        <authorList>
            <person name="Na L."/>
        </authorList>
    </citation>
    <scope>NUCLEOTIDE SEQUENCE [LARGE SCALE GENOMIC DNA]</scope>
    <source>
        <strain evidence="8 9">Ndbn-20m</strain>
    </source>
</reference>
<dbReference type="PANTHER" id="PTHR22911:SF6">
    <property type="entry name" value="SOLUTE CARRIER FAMILY 35 MEMBER G1"/>
    <property type="match status" value="1"/>
</dbReference>
<dbReference type="Pfam" id="PF00892">
    <property type="entry name" value="EamA"/>
    <property type="match status" value="2"/>
</dbReference>
<evidence type="ECO:0000256" key="1">
    <source>
        <dbReference type="ARBA" id="ARBA00004141"/>
    </source>
</evidence>
<dbReference type="SUPFAM" id="SSF103481">
    <property type="entry name" value="Multidrug resistance efflux transporter EmrE"/>
    <property type="match status" value="2"/>
</dbReference>
<keyword evidence="4 6" id="KW-1133">Transmembrane helix</keyword>
<evidence type="ECO:0000256" key="5">
    <source>
        <dbReference type="ARBA" id="ARBA00023136"/>
    </source>
</evidence>
<feature type="domain" description="EamA" evidence="7">
    <location>
        <begin position="158"/>
        <end position="283"/>
    </location>
</feature>
<accession>A0A2A4G014</accession>
<dbReference type="AlphaFoldDB" id="A0A2A4G014"/>
<gene>
    <name evidence="8" type="ORF">COO09_03195</name>
</gene>
<feature type="transmembrane region" description="Helical" evidence="6">
    <location>
        <begin position="49"/>
        <end position="69"/>
    </location>
</feature>
<feature type="transmembrane region" description="Helical" evidence="6">
    <location>
        <begin position="17"/>
        <end position="37"/>
    </location>
</feature>
<evidence type="ECO:0000256" key="2">
    <source>
        <dbReference type="ARBA" id="ARBA00009853"/>
    </source>
</evidence>
<keyword evidence="9" id="KW-1185">Reference proteome</keyword>
<feature type="transmembrane region" description="Helical" evidence="6">
    <location>
        <begin position="245"/>
        <end position="265"/>
    </location>
</feature>
<sequence>MPEPATMHRESQISRGILLRCLAVICFSIMSAAMKWASEDGVAEIEMLFFRSTIGLPVVLAWLALGPGIGVVRTQRPRAHLIRSMIGIIAILLNFGALIRLPLADAVTIGFTAPIFATILSVLLLGEKVGVQRWFAVALGFVGVALIVRPGGMMLDHLGLLMAIGGAVGTAGVTVTIRQLGATEHPGAIVLWFFLASSLVSGVGMLFVAQPHSASAWMALIVAGVAGAGAQVAMTSSLHAAPVSVIAPFDYLQIIWATLIGWLVWTALPDANILLGAALIAASGLYTAWREHRLRRERIAATPPLE</sequence>
<feature type="transmembrane region" description="Helical" evidence="6">
    <location>
        <begin position="133"/>
        <end position="152"/>
    </location>
</feature>
<proteinExistence type="inferred from homology"/>
<dbReference type="Proteomes" id="UP000218934">
    <property type="component" value="Unassembled WGS sequence"/>
</dbReference>
<dbReference type="EMBL" id="NWUF01000002">
    <property type="protein sequence ID" value="PCE44052.1"/>
    <property type="molecule type" value="Genomic_DNA"/>
</dbReference>
<dbReference type="InterPro" id="IPR037185">
    <property type="entry name" value="EmrE-like"/>
</dbReference>
<dbReference type="KEGG" id="rdi:CMV14_20955"/>